<reference evidence="1" key="1">
    <citation type="submission" date="2021-01" db="EMBL/GenBank/DDBJ databases">
        <title>Whole genome shotgun sequence of Spirilliplanes yamanashiensis NBRC 15828.</title>
        <authorList>
            <person name="Komaki H."/>
            <person name="Tamura T."/>
        </authorList>
    </citation>
    <scope>NUCLEOTIDE SEQUENCE</scope>
    <source>
        <strain evidence="1">NBRC 15828</strain>
    </source>
</reference>
<evidence type="ECO:0000313" key="2">
    <source>
        <dbReference type="Proteomes" id="UP000652013"/>
    </source>
</evidence>
<keyword evidence="2" id="KW-1185">Reference proteome</keyword>
<gene>
    <name evidence="1" type="ORF">Sya03_35280</name>
</gene>
<dbReference type="RefSeq" id="WP_203939409.1">
    <property type="nucleotide sequence ID" value="NZ_BAAAGJ010000002.1"/>
</dbReference>
<evidence type="ECO:0008006" key="3">
    <source>
        <dbReference type="Google" id="ProtNLM"/>
    </source>
</evidence>
<name>A0A8J3Y8X7_9ACTN</name>
<evidence type="ECO:0000313" key="1">
    <source>
        <dbReference type="EMBL" id="GIJ04176.1"/>
    </source>
</evidence>
<dbReference type="EMBL" id="BOOY01000026">
    <property type="protein sequence ID" value="GIJ04176.1"/>
    <property type="molecule type" value="Genomic_DNA"/>
</dbReference>
<sequence>MNGDLAVDLDALGRTSPRLTTIAAHLADDPPAGPPLAGTAPGWSTTAALDRLRLAAEAHARDLATTVESLASALATTAERYADADDRAAHRLRTGR</sequence>
<protein>
    <recommendedName>
        <fullName evidence="3">Excreted virulence factor EspC (Type VII ESX diderm)</fullName>
    </recommendedName>
</protein>
<accession>A0A8J3Y8X7</accession>
<proteinExistence type="predicted"/>
<comment type="caution">
    <text evidence="1">The sequence shown here is derived from an EMBL/GenBank/DDBJ whole genome shotgun (WGS) entry which is preliminary data.</text>
</comment>
<dbReference type="AlphaFoldDB" id="A0A8J3Y8X7"/>
<dbReference type="Proteomes" id="UP000652013">
    <property type="component" value="Unassembled WGS sequence"/>
</dbReference>
<organism evidence="1 2">
    <name type="scientific">Spirilliplanes yamanashiensis</name>
    <dbReference type="NCBI Taxonomy" id="42233"/>
    <lineage>
        <taxon>Bacteria</taxon>
        <taxon>Bacillati</taxon>
        <taxon>Actinomycetota</taxon>
        <taxon>Actinomycetes</taxon>
        <taxon>Micromonosporales</taxon>
        <taxon>Micromonosporaceae</taxon>
        <taxon>Spirilliplanes</taxon>
    </lineage>
</organism>